<name>A0A0A8XNE9_ARUDO</name>
<dbReference type="AlphaFoldDB" id="A0A0A8XNE9"/>
<feature type="signal peptide" evidence="1">
    <location>
        <begin position="1"/>
        <end position="28"/>
    </location>
</feature>
<evidence type="ECO:0000313" key="2">
    <source>
        <dbReference type="EMBL" id="JAD14821.1"/>
    </source>
</evidence>
<reference evidence="2" key="1">
    <citation type="submission" date="2014-09" db="EMBL/GenBank/DDBJ databases">
        <authorList>
            <person name="Magalhaes I.L.F."/>
            <person name="Oliveira U."/>
            <person name="Santos F.R."/>
            <person name="Vidigal T.H.D.A."/>
            <person name="Brescovit A.D."/>
            <person name="Santos A.J."/>
        </authorList>
    </citation>
    <scope>NUCLEOTIDE SEQUENCE</scope>
    <source>
        <tissue evidence="2">Shoot tissue taken approximately 20 cm above the soil surface</tissue>
    </source>
</reference>
<dbReference type="EMBL" id="GBRH01283074">
    <property type="protein sequence ID" value="JAD14821.1"/>
    <property type="molecule type" value="Transcribed_RNA"/>
</dbReference>
<sequence>MLHAFNAKCQLIRLLLFFSRFITGLTLGQNNTSKGFRIKGAVCWGLESQATRTSGRWCSRPRLASGDEKIAIKMCCWLFSCVG</sequence>
<protein>
    <recommendedName>
        <fullName evidence="3">Secreted protein</fullName>
    </recommendedName>
</protein>
<feature type="chain" id="PRO_5002061555" description="Secreted protein" evidence="1">
    <location>
        <begin position="29"/>
        <end position="83"/>
    </location>
</feature>
<organism evidence="2">
    <name type="scientific">Arundo donax</name>
    <name type="common">Giant reed</name>
    <name type="synonym">Donax arundinaceus</name>
    <dbReference type="NCBI Taxonomy" id="35708"/>
    <lineage>
        <taxon>Eukaryota</taxon>
        <taxon>Viridiplantae</taxon>
        <taxon>Streptophyta</taxon>
        <taxon>Embryophyta</taxon>
        <taxon>Tracheophyta</taxon>
        <taxon>Spermatophyta</taxon>
        <taxon>Magnoliopsida</taxon>
        <taxon>Liliopsida</taxon>
        <taxon>Poales</taxon>
        <taxon>Poaceae</taxon>
        <taxon>PACMAD clade</taxon>
        <taxon>Arundinoideae</taxon>
        <taxon>Arundineae</taxon>
        <taxon>Arundo</taxon>
    </lineage>
</organism>
<proteinExistence type="predicted"/>
<accession>A0A0A8XNE9</accession>
<keyword evidence="1" id="KW-0732">Signal</keyword>
<evidence type="ECO:0008006" key="3">
    <source>
        <dbReference type="Google" id="ProtNLM"/>
    </source>
</evidence>
<reference evidence="2" key="2">
    <citation type="journal article" date="2015" name="Data Brief">
        <title>Shoot transcriptome of the giant reed, Arundo donax.</title>
        <authorList>
            <person name="Barrero R.A."/>
            <person name="Guerrero F.D."/>
            <person name="Moolhuijzen P."/>
            <person name="Goolsby J.A."/>
            <person name="Tidwell J."/>
            <person name="Bellgard S.E."/>
            <person name="Bellgard M.I."/>
        </authorList>
    </citation>
    <scope>NUCLEOTIDE SEQUENCE</scope>
    <source>
        <tissue evidence="2">Shoot tissue taken approximately 20 cm above the soil surface</tissue>
    </source>
</reference>
<evidence type="ECO:0000256" key="1">
    <source>
        <dbReference type="SAM" id="SignalP"/>
    </source>
</evidence>